<name>A0A0G4MRY6_VERLO</name>
<evidence type="ECO:0000313" key="1">
    <source>
        <dbReference type="EMBL" id="CRK36815.1"/>
    </source>
</evidence>
<keyword evidence="2" id="KW-1185">Reference proteome</keyword>
<evidence type="ECO:0000313" key="2">
    <source>
        <dbReference type="Proteomes" id="UP000044602"/>
    </source>
</evidence>
<accession>A0A0G4MRY6</accession>
<reference evidence="1 2" key="1">
    <citation type="submission" date="2015-05" db="EMBL/GenBank/DDBJ databases">
        <authorList>
            <person name="Wang D.B."/>
            <person name="Wang M."/>
        </authorList>
    </citation>
    <scope>NUCLEOTIDE SEQUENCE [LARGE SCALE GENOMIC DNA]</scope>
    <source>
        <strain evidence="1">VL1</strain>
    </source>
</reference>
<protein>
    <submittedName>
        <fullName evidence="1">Uncharacterized protein</fullName>
    </submittedName>
</protein>
<gene>
    <name evidence="1" type="ORF">BN1708_020142</name>
</gene>
<dbReference type="EMBL" id="CVQH01024367">
    <property type="protein sequence ID" value="CRK36815.1"/>
    <property type="molecule type" value="Genomic_DNA"/>
</dbReference>
<dbReference type="Proteomes" id="UP000044602">
    <property type="component" value="Unassembled WGS sequence"/>
</dbReference>
<sequence length="15" mass="1715">LLGPQRLGHARGRQR</sequence>
<feature type="non-terminal residue" evidence="1">
    <location>
        <position position="1"/>
    </location>
</feature>
<proteinExistence type="predicted"/>
<organism evidence="1 2">
    <name type="scientific">Verticillium longisporum</name>
    <name type="common">Verticillium dahliae var. longisporum</name>
    <dbReference type="NCBI Taxonomy" id="100787"/>
    <lineage>
        <taxon>Eukaryota</taxon>
        <taxon>Fungi</taxon>
        <taxon>Dikarya</taxon>
        <taxon>Ascomycota</taxon>
        <taxon>Pezizomycotina</taxon>
        <taxon>Sordariomycetes</taxon>
        <taxon>Hypocreomycetidae</taxon>
        <taxon>Glomerellales</taxon>
        <taxon>Plectosphaerellaceae</taxon>
        <taxon>Verticillium</taxon>
    </lineage>
</organism>